<comment type="caution">
    <text evidence="12">The sequence shown here is derived from an EMBL/GenBank/DDBJ whole genome shotgun (WGS) entry which is preliminary data.</text>
</comment>
<keyword evidence="4" id="KW-1003">Cell membrane</keyword>
<dbReference type="AlphaFoldDB" id="A0A132BT85"/>
<dbReference type="Pfam" id="PF01545">
    <property type="entry name" value="Cation_efflux"/>
    <property type="match status" value="1"/>
</dbReference>
<evidence type="ECO:0000313" key="13">
    <source>
        <dbReference type="Proteomes" id="UP000068382"/>
    </source>
</evidence>
<feature type="transmembrane region" description="Helical" evidence="9">
    <location>
        <begin position="48"/>
        <end position="65"/>
    </location>
</feature>
<feature type="domain" description="Cation efflux protein transmembrane" evidence="10">
    <location>
        <begin position="19"/>
        <end position="209"/>
    </location>
</feature>
<reference evidence="12 13" key="1">
    <citation type="submission" date="2015-12" db="EMBL/GenBank/DDBJ databases">
        <title>Genome sequence of the marine Rhodobacteraceae strain O3.65, Candidatus Tritonibacter horizontis.</title>
        <authorList>
            <person name="Poehlein A."/>
            <person name="Giebel H.A."/>
            <person name="Voget S."/>
            <person name="Brinkhoff T."/>
        </authorList>
    </citation>
    <scope>NUCLEOTIDE SEQUENCE [LARGE SCALE GENOMIC DNA]</scope>
    <source>
        <strain evidence="12 13">O3.65</strain>
    </source>
</reference>
<dbReference type="PATRIC" id="fig|1768241.3.peg.4369"/>
<comment type="similarity">
    <text evidence="2">Belongs to the cation diffusion facilitator (CDF) transporter (TC 2.A.4) family.</text>
</comment>
<keyword evidence="7 9" id="KW-0472">Membrane</keyword>
<keyword evidence="6 9" id="KW-1133">Transmembrane helix</keyword>
<dbReference type="GO" id="GO:0015086">
    <property type="term" value="F:cadmium ion transmembrane transporter activity"/>
    <property type="evidence" value="ECO:0007669"/>
    <property type="project" value="TreeGrafter"/>
</dbReference>
<dbReference type="InterPro" id="IPR027469">
    <property type="entry name" value="Cation_efflux_TMD_sf"/>
</dbReference>
<dbReference type="InterPro" id="IPR027470">
    <property type="entry name" value="Cation_efflux_CTD"/>
</dbReference>
<evidence type="ECO:0000256" key="7">
    <source>
        <dbReference type="ARBA" id="ARBA00023136"/>
    </source>
</evidence>
<feature type="transmembrane region" description="Helical" evidence="9">
    <location>
        <begin position="14"/>
        <end position="36"/>
    </location>
</feature>
<protein>
    <recommendedName>
        <fullName evidence="8">Protein p34</fullName>
    </recommendedName>
</protein>
<dbReference type="Pfam" id="PF16916">
    <property type="entry name" value="ZT_dimer"/>
    <property type="match status" value="1"/>
</dbReference>
<dbReference type="OrthoDB" id="9806522at2"/>
<dbReference type="InterPro" id="IPR058533">
    <property type="entry name" value="Cation_efflux_TM"/>
</dbReference>
<dbReference type="GO" id="GO:0006882">
    <property type="term" value="P:intracellular zinc ion homeostasis"/>
    <property type="evidence" value="ECO:0007669"/>
    <property type="project" value="TreeGrafter"/>
</dbReference>
<dbReference type="SUPFAM" id="SSF161111">
    <property type="entry name" value="Cation efflux protein transmembrane domain-like"/>
    <property type="match status" value="1"/>
</dbReference>
<dbReference type="PANTHER" id="PTHR43840:SF15">
    <property type="entry name" value="MITOCHONDRIAL METAL TRANSPORTER 1-RELATED"/>
    <property type="match status" value="1"/>
</dbReference>
<dbReference type="InterPro" id="IPR036837">
    <property type="entry name" value="Cation_efflux_CTD_sf"/>
</dbReference>
<evidence type="ECO:0000256" key="1">
    <source>
        <dbReference type="ARBA" id="ARBA00004651"/>
    </source>
</evidence>
<dbReference type="Gene3D" id="1.20.1510.10">
    <property type="entry name" value="Cation efflux protein transmembrane domain"/>
    <property type="match status" value="1"/>
</dbReference>
<keyword evidence="13" id="KW-1185">Reference proteome</keyword>
<feature type="transmembrane region" description="Helical" evidence="9">
    <location>
        <begin position="120"/>
        <end position="140"/>
    </location>
</feature>
<evidence type="ECO:0000256" key="3">
    <source>
        <dbReference type="ARBA" id="ARBA00022448"/>
    </source>
</evidence>
<evidence type="ECO:0000256" key="9">
    <source>
        <dbReference type="SAM" id="Phobius"/>
    </source>
</evidence>
<evidence type="ECO:0000259" key="10">
    <source>
        <dbReference type="Pfam" id="PF01545"/>
    </source>
</evidence>
<keyword evidence="3" id="KW-0813">Transport</keyword>
<dbReference type="FunFam" id="3.30.70.1350:FF:000002">
    <property type="entry name" value="Ferrous-iron efflux pump FieF"/>
    <property type="match status" value="1"/>
</dbReference>
<sequence>MPFGLSTRLTASQIASGTIAVSVLVLVLKLAAWALTGSVALFSDAMESLVNVSAAVLAWFAVRYAERPADDGHPFGHHKAEYFSAVIEGIMIILAAVLIVDQAIAALVTGATADLSPLALAVNGLALAINLLWAQVLLRAGSRLSSPAFAAGGRHLMSDVWTSAGVMAGLVLVLLTGWRLLDPILALLVAVNILREGLHVVSVSVDGLMDKAASPEEQDKIRAVILGSGGGALQIHDIKTRRAGKAIFVEFHMVVDGAMTVAEAHDICDRLEDEIEATLPGVHVTIHVEPEHKLEDSGLEPSPPEMP</sequence>
<evidence type="ECO:0000256" key="8">
    <source>
        <dbReference type="ARBA" id="ARBA00068882"/>
    </source>
</evidence>
<evidence type="ECO:0000256" key="5">
    <source>
        <dbReference type="ARBA" id="ARBA00022692"/>
    </source>
</evidence>
<dbReference type="Gene3D" id="3.30.70.1350">
    <property type="entry name" value="Cation efflux protein, cytoplasmic domain"/>
    <property type="match status" value="1"/>
</dbReference>
<evidence type="ECO:0000256" key="2">
    <source>
        <dbReference type="ARBA" id="ARBA00008114"/>
    </source>
</evidence>
<dbReference type="GO" id="GO:0015093">
    <property type="term" value="F:ferrous iron transmembrane transporter activity"/>
    <property type="evidence" value="ECO:0007669"/>
    <property type="project" value="TreeGrafter"/>
</dbReference>
<dbReference type="InterPro" id="IPR050291">
    <property type="entry name" value="CDF_Transporter"/>
</dbReference>
<evidence type="ECO:0000313" key="12">
    <source>
        <dbReference type="EMBL" id="KUP90950.1"/>
    </source>
</evidence>
<dbReference type="Proteomes" id="UP000068382">
    <property type="component" value="Unassembled WGS sequence"/>
</dbReference>
<feature type="transmembrane region" description="Helical" evidence="9">
    <location>
        <begin position="85"/>
        <end position="108"/>
    </location>
</feature>
<dbReference type="NCBIfam" id="TIGR01297">
    <property type="entry name" value="CDF"/>
    <property type="match status" value="1"/>
</dbReference>
<feature type="transmembrane region" description="Helical" evidence="9">
    <location>
        <begin position="160"/>
        <end position="181"/>
    </location>
</feature>
<evidence type="ECO:0000256" key="4">
    <source>
        <dbReference type="ARBA" id="ARBA00022475"/>
    </source>
</evidence>
<evidence type="ECO:0000256" key="6">
    <source>
        <dbReference type="ARBA" id="ARBA00022989"/>
    </source>
</evidence>
<accession>A0A132BT85</accession>
<dbReference type="EMBL" id="LPUY01000132">
    <property type="protein sequence ID" value="KUP90950.1"/>
    <property type="molecule type" value="Genomic_DNA"/>
</dbReference>
<dbReference type="InterPro" id="IPR002524">
    <property type="entry name" value="Cation_efflux"/>
</dbReference>
<gene>
    <name evidence="12" type="primary">fieF</name>
    <name evidence="12" type="ORF">TRIHO_41800</name>
</gene>
<organism evidence="12 13">
    <name type="scientific">Tritonibacter horizontis</name>
    <dbReference type="NCBI Taxonomy" id="1768241"/>
    <lineage>
        <taxon>Bacteria</taxon>
        <taxon>Pseudomonadati</taxon>
        <taxon>Pseudomonadota</taxon>
        <taxon>Alphaproteobacteria</taxon>
        <taxon>Rhodobacterales</taxon>
        <taxon>Paracoccaceae</taxon>
        <taxon>Tritonibacter</taxon>
    </lineage>
</organism>
<name>A0A132BT85_9RHOB</name>
<dbReference type="PANTHER" id="PTHR43840">
    <property type="entry name" value="MITOCHONDRIAL METAL TRANSPORTER 1-RELATED"/>
    <property type="match status" value="1"/>
</dbReference>
<keyword evidence="5 9" id="KW-0812">Transmembrane</keyword>
<dbReference type="GO" id="GO:0005886">
    <property type="term" value="C:plasma membrane"/>
    <property type="evidence" value="ECO:0007669"/>
    <property type="project" value="UniProtKB-SubCell"/>
</dbReference>
<dbReference type="GO" id="GO:0015341">
    <property type="term" value="F:zinc efflux antiporter activity"/>
    <property type="evidence" value="ECO:0007669"/>
    <property type="project" value="TreeGrafter"/>
</dbReference>
<comment type="subcellular location">
    <subcellularLocation>
        <location evidence="1">Cell membrane</location>
        <topology evidence="1">Multi-pass membrane protein</topology>
    </subcellularLocation>
</comment>
<dbReference type="SUPFAM" id="SSF160240">
    <property type="entry name" value="Cation efflux protein cytoplasmic domain-like"/>
    <property type="match status" value="1"/>
</dbReference>
<proteinExistence type="inferred from homology"/>
<evidence type="ECO:0000259" key="11">
    <source>
        <dbReference type="Pfam" id="PF16916"/>
    </source>
</evidence>
<dbReference type="RefSeq" id="WP_068248391.1">
    <property type="nucleotide sequence ID" value="NZ_LPUY01000132.1"/>
</dbReference>
<feature type="domain" description="Cation efflux protein cytoplasmic" evidence="11">
    <location>
        <begin position="214"/>
        <end position="291"/>
    </location>
</feature>